<feature type="region of interest" description="Disordered" evidence="11">
    <location>
        <begin position="970"/>
        <end position="1000"/>
    </location>
</feature>
<gene>
    <name evidence="13" type="ORF">HERILL_LOCUS9815</name>
</gene>
<evidence type="ECO:0000256" key="10">
    <source>
        <dbReference type="HAMAP-Rule" id="MF_03211"/>
    </source>
</evidence>
<dbReference type="InterPro" id="IPR007807">
    <property type="entry name" value="TcmA/NAT10_helicase"/>
</dbReference>
<feature type="domain" description="N-acetyltransferase" evidence="12">
    <location>
        <begin position="532"/>
        <end position="665"/>
    </location>
</feature>
<dbReference type="OrthoDB" id="10067491at2759"/>
<dbReference type="CDD" id="cd04301">
    <property type="entry name" value="NAT_SF"/>
    <property type="match status" value="1"/>
</dbReference>
<dbReference type="PANTHER" id="PTHR10925:SF5">
    <property type="entry name" value="RNA CYTIDINE ACETYLTRANSFERASE"/>
    <property type="match status" value="1"/>
</dbReference>
<comment type="catalytic activity">
    <reaction evidence="10">
        <text>a cytidine in tRNA + acetyl-CoA + ATP + H2O = an N(4)-acetylcytidine in tRNA + ADP + phosphate + CoA + H(+)</text>
        <dbReference type="Rhea" id="RHEA:53876"/>
        <dbReference type="Rhea" id="RHEA-COMP:13670"/>
        <dbReference type="Rhea" id="RHEA-COMP:13671"/>
        <dbReference type="ChEBI" id="CHEBI:15377"/>
        <dbReference type="ChEBI" id="CHEBI:15378"/>
        <dbReference type="ChEBI" id="CHEBI:30616"/>
        <dbReference type="ChEBI" id="CHEBI:43474"/>
        <dbReference type="ChEBI" id="CHEBI:57287"/>
        <dbReference type="ChEBI" id="CHEBI:57288"/>
        <dbReference type="ChEBI" id="CHEBI:74900"/>
        <dbReference type="ChEBI" id="CHEBI:82748"/>
        <dbReference type="ChEBI" id="CHEBI:456216"/>
    </reaction>
</comment>
<dbReference type="InterPro" id="IPR000182">
    <property type="entry name" value="GNAT_dom"/>
</dbReference>
<dbReference type="GO" id="GO:0005524">
    <property type="term" value="F:ATP binding"/>
    <property type="evidence" value="ECO:0007669"/>
    <property type="project" value="UniProtKB-UniRule"/>
</dbReference>
<evidence type="ECO:0000259" key="12">
    <source>
        <dbReference type="PROSITE" id="PS51186"/>
    </source>
</evidence>
<reference evidence="13 14" key="1">
    <citation type="submission" date="2020-11" db="EMBL/GenBank/DDBJ databases">
        <authorList>
            <person name="Wallbank WR R."/>
            <person name="Pardo Diaz C."/>
            <person name="Kozak K."/>
            <person name="Martin S."/>
            <person name="Jiggins C."/>
            <person name="Moest M."/>
            <person name="Warren A I."/>
            <person name="Generalovic N T."/>
            <person name="Byers J.R.P. K."/>
            <person name="Montejo-Kovacevich G."/>
            <person name="Yen C E."/>
        </authorList>
    </citation>
    <scope>NUCLEOTIDE SEQUENCE [LARGE SCALE GENOMIC DNA]</scope>
</reference>
<comment type="catalytic activity">
    <reaction evidence="10">
        <text>a cytidine in 18S rRNA + acetyl-CoA + ATP + H2O = an N(4)-acetylcytidine in 18S rRNA + ADP + phosphate + CoA + H(+)</text>
        <dbReference type="Rhea" id="RHEA:51424"/>
        <dbReference type="Rhea" id="RHEA-COMP:13575"/>
        <dbReference type="Rhea" id="RHEA-COMP:13576"/>
        <dbReference type="ChEBI" id="CHEBI:15377"/>
        <dbReference type="ChEBI" id="CHEBI:15378"/>
        <dbReference type="ChEBI" id="CHEBI:30616"/>
        <dbReference type="ChEBI" id="CHEBI:43474"/>
        <dbReference type="ChEBI" id="CHEBI:57287"/>
        <dbReference type="ChEBI" id="CHEBI:57288"/>
        <dbReference type="ChEBI" id="CHEBI:74900"/>
        <dbReference type="ChEBI" id="CHEBI:82748"/>
        <dbReference type="ChEBI" id="CHEBI:456216"/>
    </reaction>
</comment>
<dbReference type="EC" id="2.3.1.-" evidence="10"/>
<dbReference type="Gene3D" id="3.40.50.300">
    <property type="entry name" value="P-loop containing nucleotide triphosphate hydrolases"/>
    <property type="match status" value="1"/>
</dbReference>
<comment type="subcellular location">
    <subcellularLocation>
        <location evidence="1 10">Nucleus</location>
        <location evidence="1 10">Nucleolus</location>
    </subcellularLocation>
</comment>
<evidence type="ECO:0000256" key="8">
    <source>
        <dbReference type="ARBA" id="ARBA00023315"/>
    </source>
</evidence>
<proteinExistence type="inferred from homology"/>
<dbReference type="InterPro" id="IPR027992">
    <property type="entry name" value="tRNA_bind_dom"/>
</dbReference>
<dbReference type="FunCoup" id="A0A7R8UU41">
    <property type="interactions" value="1737"/>
</dbReference>
<feature type="compositionally biased region" description="Basic residues" evidence="11">
    <location>
        <begin position="983"/>
        <end position="1000"/>
    </location>
</feature>
<dbReference type="InterPro" id="IPR033688">
    <property type="entry name" value="NAT10"/>
</dbReference>
<evidence type="ECO:0000256" key="11">
    <source>
        <dbReference type="SAM" id="MobiDB-lite"/>
    </source>
</evidence>
<comment type="similarity">
    <text evidence="10">Belongs to the RNA cytidine acetyltransferase family. NAT10 subfamily.</text>
</comment>
<evidence type="ECO:0000256" key="1">
    <source>
        <dbReference type="ARBA" id="ARBA00004604"/>
    </source>
</evidence>
<evidence type="ECO:0000256" key="4">
    <source>
        <dbReference type="ARBA" id="ARBA00022694"/>
    </source>
</evidence>
<protein>
    <recommendedName>
        <fullName evidence="9 10">RNA cytidine acetyltransferase</fullName>
        <ecNumber evidence="10">2.3.1.-</ecNumber>
    </recommendedName>
    <alternativeName>
        <fullName evidence="10">18S rRNA cytosine acetyltransferase</fullName>
    </alternativeName>
</protein>
<evidence type="ECO:0000256" key="3">
    <source>
        <dbReference type="ARBA" id="ARBA00022679"/>
    </source>
</evidence>
<dbReference type="Pfam" id="PF13725">
    <property type="entry name" value="tRNA_bind_2"/>
    <property type="match status" value="1"/>
</dbReference>
<keyword evidence="14" id="KW-1185">Reference proteome</keyword>
<dbReference type="InParanoid" id="A0A7R8UU41"/>
<dbReference type="OMA" id="HLHYIMS"/>
<evidence type="ECO:0000256" key="5">
    <source>
        <dbReference type="ARBA" id="ARBA00022741"/>
    </source>
</evidence>
<feature type="binding site" evidence="10">
    <location>
        <begin position="282"/>
        <end position="291"/>
    </location>
    <ligand>
        <name>ATP</name>
        <dbReference type="ChEBI" id="CHEBI:30616"/>
    </ligand>
</feature>
<keyword evidence="2 10" id="KW-0698">rRNA processing</keyword>
<dbReference type="GO" id="GO:0005730">
    <property type="term" value="C:nucleolus"/>
    <property type="evidence" value="ECO:0007669"/>
    <property type="project" value="UniProtKB-SubCell"/>
</dbReference>
<keyword evidence="3 10" id="KW-0808">Transferase</keyword>
<dbReference type="EMBL" id="LR899012">
    <property type="protein sequence ID" value="CAD7087089.1"/>
    <property type="molecule type" value="Genomic_DNA"/>
</dbReference>
<dbReference type="Gene3D" id="3.40.50.11040">
    <property type="match status" value="1"/>
</dbReference>
<dbReference type="Pfam" id="PF05127">
    <property type="entry name" value="NAT10_TcmA_helicase"/>
    <property type="match status" value="1"/>
</dbReference>
<feature type="binding site" evidence="10">
    <location>
        <begin position="608"/>
        <end position="614"/>
    </location>
    <ligand>
        <name>acetyl-CoA</name>
        <dbReference type="ChEBI" id="CHEBI:57288"/>
    </ligand>
</feature>
<evidence type="ECO:0000256" key="9">
    <source>
        <dbReference type="ARBA" id="ARBA00068357"/>
    </source>
</evidence>
<evidence type="ECO:0000256" key="7">
    <source>
        <dbReference type="ARBA" id="ARBA00023242"/>
    </source>
</evidence>
<evidence type="ECO:0000256" key="2">
    <source>
        <dbReference type="ARBA" id="ARBA00022552"/>
    </source>
</evidence>
<dbReference type="Pfam" id="PF08351">
    <property type="entry name" value="TmcA_N"/>
    <property type="match status" value="1"/>
</dbReference>
<comment type="function">
    <text evidence="10">RNA cytidine acetyltransferase with specificity toward both 18S rRNA and tRNAs. Catalyzes the formation of N(4)-acetylcytidine (ac4C) in 18S rRNA. Required for early nucleolar cleavages of precursor rRNA at sites A0, A1 and A2 during 18S rRNA synthesis. Catalyzes the formation of ac4C in serine and leucine tRNAs. Requires a tRNA-binding adapter protein for full tRNA acetyltransferase activity but not for 18S rRNA acetylation.</text>
</comment>
<dbReference type="FunFam" id="3.40.50.300:FF:002218">
    <property type="entry name" value="tRNA(Met) cytidine acetyltransferase TmcA"/>
    <property type="match status" value="1"/>
</dbReference>
<accession>A0A7R8UU41</accession>
<dbReference type="PROSITE" id="PS51186">
    <property type="entry name" value="GNAT"/>
    <property type="match status" value="1"/>
</dbReference>
<organism evidence="13 14">
    <name type="scientific">Hermetia illucens</name>
    <name type="common">Black soldier fly</name>
    <dbReference type="NCBI Taxonomy" id="343691"/>
    <lineage>
        <taxon>Eukaryota</taxon>
        <taxon>Metazoa</taxon>
        <taxon>Ecdysozoa</taxon>
        <taxon>Arthropoda</taxon>
        <taxon>Hexapoda</taxon>
        <taxon>Insecta</taxon>
        <taxon>Pterygota</taxon>
        <taxon>Neoptera</taxon>
        <taxon>Endopterygota</taxon>
        <taxon>Diptera</taxon>
        <taxon>Brachycera</taxon>
        <taxon>Stratiomyomorpha</taxon>
        <taxon>Stratiomyidae</taxon>
        <taxon>Hermetiinae</taxon>
        <taxon>Hermetia</taxon>
    </lineage>
</organism>
<evidence type="ECO:0000256" key="6">
    <source>
        <dbReference type="ARBA" id="ARBA00022840"/>
    </source>
</evidence>
<dbReference type="HAMAP" id="MF_03211">
    <property type="entry name" value="RNA_acetyltr_Nat10"/>
    <property type="match status" value="1"/>
</dbReference>
<comment type="caution">
    <text evidence="10">Lacks conserved residue(s) required for the propagation of feature annotation.</text>
</comment>
<keyword evidence="6 10" id="KW-0067">ATP-binding</keyword>
<dbReference type="Gene3D" id="3.40.630.30">
    <property type="match status" value="1"/>
</dbReference>
<dbReference type="GO" id="GO:0051391">
    <property type="term" value="P:tRNA acetylation"/>
    <property type="evidence" value="ECO:0007669"/>
    <property type="project" value="UniProtKB-UniRule"/>
</dbReference>
<name>A0A7R8UU41_HERIL</name>
<dbReference type="InterPro" id="IPR032672">
    <property type="entry name" value="TmcA/NAT10/Kre33"/>
</dbReference>
<dbReference type="InterPro" id="IPR027417">
    <property type="entry name" value="P-loop_NTPase"/>
</dbReference>
<dbReference type="GO" id="GO:0030686">
    <property type="term" value="C:90S preribosome"/>
    <property type="evidence" value="ECO:0007669"/>
    <property type="project" value="TreeGrafter"/>
</dbReference>
<feature type="binding site" evidence="10">
    <location>
        <position position="443"/>
    </location>
    <ligand>
        <name>ATP</name>
        <dbReference type="ChEBI" id="CHEBI:30616"/>
    </ligand>
</feature>
<dbReference type="GO" id="GO:1990883">
    <property type="term" value="F:18S rRNA cytidine N-acetyltransferase activity"/>
    <property type="evidence" value="ECO:0007669"/>
    <property type="project" value="TreeGrafter"/>
</dbReference>
<keyword evidence="7 10" id="KW-0539">Nucleus</keyword>
<keyword evidence="8 10" id="KW-0012">Acyltransferase</keyword>
<sequence>MVKKKIDNRIRVMIENGVKLGHRTMFIIIGDKARDQVPILYDILTKSTVKTRPTVLWCYKTKDEAISSHGKKRAKKIQAGKIDINEADIFDLFRLSTTIHGRYYSETHAILGRTYGVCVLQDFEAITPNLLARTVETVEGGGLIVLLLKSINSLKQLYTMSMDVHKRYRTEAHQTITCRFNERLILSLADCKRCLVVNDDLTVLPLSSKTIDVKPVNVGQNLNSENEELLRELKDNLRDTPPAGPLVNLCKTYDQAKAVAQFIDALAEKQLKPPTSLTAARGRGKSAAMGLSIAAAVSFGYVNVYVTSPHPENLITLFEFVLKGFDALEYQEHSDYTIIRSTNPDYKKAIVRINITRHNRQTIQYISPNDTHLLNAADLLVIDEAAAIPLPLVKKMLGPYLIFMASTINGYEGTGRSLSLKLISQLQKENNAPPPIKLEESIRYRAGDDIEAWLTSLLCLDVSSLQFITSGCPTPDVCELYYIDRDALFSYHKAAEVFLHRVVSIYVSSHYKNSPNDLQMMSDAPAHHLFCLLGPIYKTDQLPEILVVIQVALEGEISSKSVNDSLARGRKASGDLIPWNISEQFGDREFPKLAGLRIVRIATHPNYQRMGYGKRAVRLLRDYYEGKFADLNENNGEEAENNGIEEVEEEEVGLLKEVIKPKRNVPTLLKRLTERHPERIDYIGTSYGLTNELLKFWKSQHFVPVYLSQKPNELTAEHSCIMISTLQKAGIAKSSGEWLPLYFADFRRRIIKLLGKSFREFPTSLALSLLDNKFAKVADEDLDQRTIDTYFIPHDIQRLESYTRNQIEYRLVLDLTTDIATLVFQGKMSSLQIDTLQKAVLLSIGLQGKSTEALTNEFNMPMNQVLAKFYDMMKKVTKYIASKIEGHIESTMINERELDRGEKLQPITKSFTDELDEDAALIAKKQKAELKKLKKENLDEYAIKGSEDDWAKALAKKNKAGLISVKSGSKRLDETIETEQPAKKMKKDKKKKHKRMSSVI</sequence>
<dbReference type="PANTHER" id="PTHR10925">
    <property type="entry name" value="N-ACETYLTRANSFERASE 10"/>
    <property type="match status" value="1"/>
</dbReference>
<dbReference type="AlphaFoldDB" id="A0A7R8UU41"/>
<dbReference type="GO" id="GO:1904812">
    <property type="term" value="P:rRNA acetylation involved in maturation of SSU-rRNA"/>
    <property type="evidence" value="ECO:0007669"/>
    <property type="project" value="InterPro"/>
</dbReference>
<dbReference type="GO" id="GO:0000049">
    <property type="term" value="F:tRNA binding"/>
    <property type="evidence" value="ECO:0007669"/>
    <property type="project" value="TreeGrafter"/>
</dbReference>
<dbReference type="InterPro" id="IPR013562">
    <property type="entry name" value="TmcA/NAT10_N"/>
</dbReference>
<dbReference type="Proteomes" id="UP000594454">
    <property type="component" value="Chromosome 4"/>
</dbReference>
<evidence type="ECO:0000313" key="14">
    <source>
        <dbReference type="Proteomes" id="UP000594454"/>
    </source>
</evidence>
<keyword evidence="4 10" id="KW-0819">tRNA processing</keyword>
<dbReference type="Pfam" id="PF13718">
    <property type="entry name" value="GNAT_acetyltr_2"/>
    <property type="match status" value="1"/>
</dbReference>
<keyword evidence="5 10" id="KW-0547">Nucleotide-binding</keyword>
<evidence type="ECO:0000313" key="13">
    <source>
        <dbReference type="EMBL" id="CAD7087089.1"/>
    </source>
</evidence>
<feature type="binding site" evidence="10">
    <location>
        <begin position="601"/>
        <end position="603"/>
    </location>
    <ligand>
        <name>acetyl-CoA</name>
        <dbReference type="ChEBI" id="CHEBI:57288"/>
    </ligand>
</feature>